<dbReference type="InterPro" id="IPR005064">
    <property type="entry name" value="BUG"/>
</dbReference>
<organism evidence="3 4">
    <name type="scientific">Bordetella ansorpii</name>
    <dbReference type="NCBI Taxonomy" id="288768"/>
    <lineage>
        <taxon>Bacteria</taxon>
        <taxon>Pseudomonadati</taxon>
        <taxon>Pseudomonadota</taxon>
        <taxon>Betaproteobacteria</taxon>
        <taxon>Burkholderiales</taxon>
        <taxon>Alcaligenaceae</taxon>
        <taxon>Bordetella</taxon>
    </lineage>
</organism>
<evidence type="ECO:0000313" key="3">
    <source>
        <dbReference type="EMBL" id="SAI69637.1"/>
    </source>
</evidence>
<dbReference type="RefSeq" id="WP_066128824.1">
    <property type="nucleotide sequence ID" value="NZ_FKIF01000006.1"/>
</dbReference>
<dbReference type="Proteomes" id="UP000076848">
    <property type="component" value="Unassembled WGS sequence"/>
</dbReference>
<comment type="similarity">
    <text evidence="1">Belongs to the UPF0065 (bug) family.</text>
</comment>
<dbReference type="PANTHER" id="PTHR42928:SF5">
    <property type="entry name" value="BLR1237 PROTEIN"/>
    <property type="match status" value="1"/>
</dbReference>
<dbReference type="CDD" id="cd13578">
    <property type="entry name" value="PBP2_Bug27"/>
    <property type="match status" value="1"/>
</dbReference>
<keyword evidence="2" id="KW-0732">Signal</keyword>
<dbReference type="SUPFAM" id="SSF53850">
    <property type="entry name" value="Periplasmic binding protein-like II"/>
    <property type="match status" value="1"/>
</dbReference>
<evidence type="ECO:0000256" key="2">
    <source>
        <dbReference type="SAM" id="SignalP"/>
    </source>
</evidence>
<protein>
    <submittedName>
        <fullName evidence="3">Putattive exported protein</fullName>
    </submittedName>
</protein>
<accession>A0A157SGT0</accession>
<feature type="signal peptide" evidence="2">
    <location>
        <begin position="1"/>
        <end position="21"/>
    </location>
</feature>
<dbReference type="PANTHER" id="PTHR42928">
    <property type="entry name" value="TRICARBOXYLATE-BINDING PROTEIN"/>
    <property type="match status" value="1"/>
</dbReference>
<dbReference type="STRING" id="288768.SAMEA3906486_02618"/>
<keyword evidence="4" id="KW-1185">Reference proteome</keyword>
<name>A0A157SGT0_9BORD</name>
<dbReference type="Gene3D" id="3.40.190.150">
    <property type="entry name" value="Bordetella uptake gene, domain 1"/>
    <property type="match status" value="1"/>
</dbReference>
<dbReference type="AlphaFoldDB" id="A0A157SGT0"/>
<dbReference type="EMBL" id="FKIF01000006">
    <property type="protein sequence ID" value="SAI69637.1"/>
    <property type="molecule type" value="Genomic_DNA"/>
</dbReference>
<dbReference type="PIRSF" id="PIRSF017082">
    <property type="entry name" value="YflP"/>
    <property type="match status" value="1"/>
</dbReference>
<dbReference type="Pfam" id="PF03401">
    <property type="entry name" value="TctC"/>
    <property type="match status" value="1"/>
</dbReference>
<evidence type="ECO:0000256" key="1">
    <source>
        <dbReference type="ARBA" id="ARBA00006987"/>
    </source>
</evidence>
<sequence>MKTILKIAVLTCSLLAGPAQAAFPERPITMVVPYAPGGAADVVARQLAVRMGSNLGTTVIVENRPGASGVIGKSAVARAQADGYTLLYDATPSSINPALIKNLPFSDKDFQPLSLVTLMPNVIIVSSNSPIKDQADLIKRARAQPGKLTFASGGSGTVQRMAAELYRQGLGLDMLHVPYKSGSPAIADTMGGQVDFMFSNVAACYPLIASGKLRALAISAPERSPLLPDAPSISQTSLPGFEAYEWAGLLLPAGTPEPVVSRLHKAVVESLQEEEMKKRFAEMGAQPVGNTPAEFSAFLQKEASKWAETVRKGNIKLE</sequence>
<gene>
    <name evidence="3" type="ORF">SAMEA3906486_02618</name>
</gene>
<feature type="chain" id="PRO_5007616237" evidence="2">
    <location>
        <begin position="22"/>
        <end position="318"/>
    </location>
</feature>
<dbReference type="InterPro" id="IPR042100">
    <property type="entry name" value="Bug_dom1"/>
</dbReference>
<reference evidence="3 4" key="1">
    <citation type="submission" date="2016-04" db="EMBL/GenBank/DDBJ databases">
        <authorList>
            <consortium name="Pathogen Informatics"/>
        </authorList>
    </citation>
    <scope>NUCLEOTIDE SEQUENCE [LARGE SCALE GENOMIC DNA]</scope>
    <source>
        <strain evidence="3 4">H050680373</strain>
    </source>
</reference>
<dbReference type="Gene3D" id="3.40.190.10">
    <property type="entry name" value="Periplasmic binding protein-like II"/>
    <property type="match status" value="1"/>
</dbReference>
<proteinExistence type="inferred from homology"/>
<evidence type="ECO:0000313" key="4">
    <source>
        <dbReference type="Proteomes" id="UP000076848"/>
    </source>
</evidence>
<dbReference type="OrthoDB" id="8678477at2"/>